<dbReference type="InterPro" id="IPR020011">
    <property type="entry name" value="FimV_C"/>
</dbReference>
<evidence type="ECO:0000256" key="2">
    <source>
        <dbReference type="SAM" id="MobiDB-lite"/>
    </source>
</evidence>
<evidence type="ECO:0000313" key="5">
    <source>
        <dbReference type="Proteomes" id="UP000009073"/>
    </source>
</evidence>
<dbReference type="HOGENOM" id="CLU_387658_0_0_6"/>
<feature type="signal peptide" evidence="3">
    <location>
        <begin position="1"/>
        <end position="24"/>
    </location>
</feature>
<evidence type="ECO:0000313" key="4">
    <source>
        <dbReference type="EMBL" id="ACQ93181.1"/>
    </source>
</evidence>
<dbReference type="STRING" id="595494.Tola_1570"/>
<dbReference type="InterPro" id="IPR038440">
    <property type="entry name" value="FimV_C_sf"/>
</dbReference>
<dbReference type="InterPro" id="IPR020012">
    <property type="entry name" value="LysM_FimV"/>
</dbReference>
<feature type="region of interest" description="Disordered" evidence="2">
    <location>
        <begin position="144"/>
        <end position="173"/>
    </location>
</feature>
<keyword evidence="5" id="KW-1185">Reference proteome</keyword>
<dbReference type="NCBIfam" id="TIGR03504">
    <property type="entry name" value="FimV_Cterm"/>
    <property type="match status" value="1"/>
</dbReference>
<evidence type="ECO:0000256" key="1">
    <source>
        <dbReference type="SAM" id="Coils"/>
    </source>
</evidence>
<keyword evidence="3" id="KW-0732">Signal</keyword>
<reference evidence="4 5" key="2">
    <citation type="journal article" date="2011" name="Stand. Genomic Sci.">
        <title>Complete genome sequence of Tolumonas auensis type strain (TA 4).</title>
        <authorList>
            <person name="Chertkov O."/>
            <person name="Copeland A."/>
            <person name="Lucas S."/>
            <person name="Lapidus A."/>
            <person name="Berry K.W."/>
            <person name="Detter J.C."/>
            <person name="Del Rio T.G."/>
            <person name="Hammon N."/>
            <person name="Dalin E."/>
            <person name="Tice H."/>
            <person name="Pitluck S."/>
            <person name="Richardson P."/>
            <person name="Bruce D."/>
            <person name="Goodwin L."/>
            <person name="Han C."/>
            <person name="Tapia R."/>
            <person name="Saunders E."/>
            <person name="Schmutz J."/>
            <person name="Brettin T."/>
            <person name="Larimer F."/>
            <person name="Land M."/>
            <person name="Hauser L."/>
            <person name="Spring S."/>
            <person name="Rohde M."/>
            <person name="Kyrpides N.C."/>
            <person name="Ivanova N."/>
            <person name="Goker M."/>
            <person name="Beller H.R."/>
            <person name="Klenk H.P."/>
            <person name="Woyke T."/>
        </authorList>
    </citation>
    <scope>NUCLEOTIDE SEQUENCE [LARGE SCALE GENOMIC DNA]</scope>
    <source>
        <strain evidence="5">DSM 9187 / TA4</strain>
    </source>
</reference>
<dbReference type="AlphaFoldDB" id="C4LF14"/>
<keyword evidence="1" id="KW-0175">Coiled coil</keyword>
<dbReference type="KEGG" id="tau:Tola_1570"/>
<evidence type="ECO:0000256" key="3">
    <source>
        <dbReference type="SAM" id="SignalP"/>
    </source>
</evidence>
<protein>
    <recommendedName>
        <fullName evidence="6">FimV N-terminal domain protein</fullName>
    </recommendedName>
</protein>
<dbReference type="Gene3D" id="1.20.58.2200">
    <property type="match status" value="1"/>
</dbReference>
<reference evidence="5" key="1">
    <citation type="submission" date="2009-05" db="EMBL/GenBank/DDBJ databases">
        <title>Complete sequence of Tolumonas auensis DSM 9187.</title>
        <authorList>
            <consortium name="US DOE Joint Genome Institute"/>
            <person name="Lucas S."/>
            <person name="Copeland A."/>
            <person name="Lapidus A."/>
            <person name="Glavina del Rio T."/>
            <person name="Tice H."/>
            <person name="Bruce D."/>
            <person name="Goodwin L."/>
            <person name="Pitluck S."/>
            <person name="Chertkov O."/>
            <person name="Brettin T."/>
            <person name="Detter J.C."/>
            <person name="Han C."/>
            <person name="Larimer F."/>
            <person name="Land M."/>
            <person name="Hauser L."/>
            <person name="Kyrpides N."/>
            <person name="Mikhailova N."/>
            <person name="Spring S."/>
            <person name="Beller H."/>
        </authorList>
    </citation>
    <scope>NUCLEOTIDE SEQUENCE [LARGE SCALE GENOMIC DNA]</scope>
    <source>
        <strain evidence="5">DSM 9187 / TA4</strain>
    </source>
</reference>
<dbReference type="NCBIfam" id="TIGR03505">
    <property type="entry name" value="FimV_core"/>
    <property type="match status" value="1"/>
</dbReference>
<gene>
    <name evidence="4" type="ordered locus">Tola_1570</name>
</gene>
<organism evidence="4 5">
    <name type="scientific">Tolumonas auensis (strain DSM 9187 / NBRC 110442 / TA 4)</name>
    <dbReference type="NCBI Taxonomy" id="595494"/>
    <lineage>
        <taxon>Bacteria</taxon>
        <taxon>Pseudomonadati</taxon>
        <taxon>Pseudomonadota</taxon>
        <taxon>Gammaproteobacteria</taxon>
        <taxon>Aeromonadales</taxon>
        <taxon>Aeromonadaceae</taxon>
        <taxon>Tolumonas</taxon>
    </lineage>
</organism>
<evidence type="ECO:0008006" key="6">
    <source>
        <dbReference type="Google" id="ProtNLM"/>
    </source>
</evidence>
<sequence length="697" mass="74856">MGFKLSRLAQAIMAAVLCSTAAIAADKADDFYIEIKKPDSSVQQQQTTPSAGERLAQPYIPDRMDKSIITAESKIYGPVKTTDTSWSIANRIRMLHPGQGLSTRKVMLALYRKNPHAFADGRLDSLLAGARLAIPSLNEIKTATNRAPAKQTASAETAKSTENSQTVQPETTEPAQVVNVTSSASTTVATVPAVSTSVSTTDTTVTVPAVSASVPTADTAVTAPVLPVSGAVPVASTELSLIDSKVSELVNGTELKPIVTQPASSGVTTQPPVVNEDLVAYQTENKELKEQLQRLNTEIGSLQATVNEQKKLKEELASLQAKLKEQEQKPESVSPSSGTTEPIDILALPLNIQLLISLPLLAFLVVLSLWLRSRTKREVVVHEQPTAEPATLVVDEPRIPVFIPHEPEQAVVSVAPAETPLSADVVSENYNDIFSATEKSEVTPDLPDEEPAIVVPEVEDQEFATILSDAELTDALETDLSFPATTPEPEVVAVENIELPDSELTSKPEMNDASLASLLNLNKVMSDPGLQMSDQVISEPDGWELSADDDASSAVLTATIGPGVNLKEVNNDSGRPWLRQFDSELFKTEKNANTQEYYVSIDELLAQAEQQEVGASVNPEMIQPNLDVGLDEFPDMLPKHDGIDIDDDGGVGAKLDLARAYLEIDDKANAKVLLLEVQAMGSSEQIKEAEKLLSRIV</sequence>
<dbReference type="OrthoDB" id="5298707at2"/>
<proteinExistence type="predicted"/>
<name>C4LF14_TOLAT</name>
<feature type="chain" id="PRO_5002939160" description="FimV N-terminal domain protein" evidence="3">
    <location>
        <begin position="25"/>
        <end position="697"/>
    </location>
</feature>
<dbReference type="eggNOG" id="COG3170">
    <property type="taxonomic scope" value="Bacteria"/>
</dbReference>
<feature type="coiled-coil region" evidence="1">
    <location>
        <begin position="278"/>
        <end position="329"/>
    </location>
</feature>
<dbReference type="EMBL" id="CP001616">
    <property type="protein sequence ID" value="ACQ93181.1"/>
    <property type="molecule type" value="Genomic_DNA"/>
</dbReference>
<dbReference type="Proteomes" id="UP000009073">
    <property type="component" value="Chromosome"/>
</dbReference>
<accession>C4LF14</accession>